<comment type="caution">
    <text evidence="1">The sequence shown here is derived from an EMBL/GenBank/DDBJ whole genome shotgun (WGS) entry which is preliminary data.</text>
</comment>
<gene>
    <name evidence="1" type="ORF">M0R45_014952</name>
</gene>
<name>A0AAW1XNP9_RUBAR</name>
<dbReference type="Proteomes" id="UP001457282">
    <property type="component" value="Unassembled WGS sequence"/>
</dbReference>
<sequence length="283" mass="32884">MRAFTQQDEKARYLESRCKINKRKASLQNKENISKHNKRKMVKLSLTVNYDGDWAKSVYTGGKTKEIVISEDITSDELLDQIYRFVGVDPNQNENNIDSIENSLSSGTGFKKPLQNACESRMTEVSVLVNYDGKWVNSTYIDGKTKGIVISVDITYQGLVDRVTFHGIRAPELLCALLLNDGHFLMEGWSHQKIAVQHKFKDMGPIYHGYFHGVTPNPVPYLKQHQPYCQQQQTTWQPSYHQLQWDYRQPQSSYQQLSQVHHCQPNMLWHHHEPHIYLPTSYQ</sequence>
<dbReference type="AlphaFoldDB" id="A0AAW1XNP9"/>
<proteinExistence type="predicted"/>
<evidence type="ECO:0000313" key="2">
    <source>
        <dbReference type="Proteomes" id="UP001457282"/>
    </source>
</evidence>
<protein>
    <submittedName>
        <fullName evidence="1">Uncharacterized protein</fullName>
    </submittedName>
</protein>
<reference evidence="1 2" key="1">
    <citation type="journal article" date="2023" name="G3 (Bethesda)">
        <title>A chromosome-length genome assembly and annotation of blackberry (Rubus argutus, cv. 'Hillquist').</title>
        <authorList>
            <person name="Bruna T."/>
            <person name="Aryal R."/>
            <person name="Dudchenko O."/>
            <person name="Sargent D.J."/>
            <person name="Mead D."/>
            <person name="Buti M."/>
            <person name="Cavallini A."/>
            <person name="Hytonen T."/>
            <person name="Andres J."/>
            <person name="Pham M."/>
            <person name="Weisz D."/>
            <person name="Mascagni F."/>
            <person name="Usai G."/>
            <person name="Natali L."/>
            <person name="Bassil N."/>
            <person name="Fernandez G.E."/>
            <person name="Lomsadze A."/>
            <person name="Armour M."/>
            <person name="Olukolu B."/>
            <person name="Poorten T."/>
            <person name="Britton C."/>
            <person name="Davik J."/>
            <person name="Ashrafi H."/>
            <person name="Aiden E.L."/>
            <person name="Borodovsky M."/>
            <person name="Worthington M."/>
        </authorList>
    </citation>
    <scope>NUCLEOTIDE SEQUENCE [LARGE SCALE GENOMIC DNA]</scope>
    <source>
        <strain evidence="1">PI 553951</strain>
    </source>
</reference>
<evidence type="ECO:0000313" key="1">
    <source>
        <dbReference type="EMBL" id="KAK9938199.1"/>
    </source>
</evidence>
<keyword evidence="2" id="KW-1185">Reference proteome</keyword>
<dbReference type="EMBL" id="JBEDUW010000003">
    <property type="protein sequence ID" value="KAK9938199.1"/>
    <property type="molecule type" value="Genomic_DNA"/>
</dbReference>
<accession>A0AAW1XNP9</accession>
<organism evidence="1 2">
    <name type="scientific">Rubus argutus</name>
    <name type="common">Southern blackberry</name>
    <dbReference type="NCBI Taxonomy" id="59490"/>
    <lineage>
        <taxon>Eukaryota</taxon>
        <taxon>Viridiplantae</taxon>
        <taxon>Streptophyta</taxon>
        <taxon>Embryophyta</taxon>
        <taxon>Tracheophyta</taxon>
        <taxon>Spermatophyta</taxon>
        <taxon>Magnoliopsida</taxon>
        <taxon>eudicotyledons</taxon>
        <taxon>Gunneridae</taxon>
        <taxon>Pentapetalae</taxon>
        <taxon>rosids</taxon>
        <taxon>fabids</taxon>
        <taxon>Rosales</taxon>
        <taxon>Rosaceae</taxon>
        <taxon>Rosoideae</taxon>
        <taxon>Rosoideae incertae sedis</taxon>
        <taxon>Rubus</taxon>
    </lineage>
</organism>